<feature type="transmembrane region" description="Helical" evidence="9">
    <location>
        <begin position="171"/>
        <end position="191"/>
    </location>
</feature>
<dbReference type="Pfam" id="PF00664">
    <property type="entry name" value="ABC_membrane"/>
    <property type="match status" value="1"/>
</dbReference>
<feature type="domain" description="ABC transporter" evidence="10">
    <location>
        <begin position="357"/>
        <end position="597"/>
    </location>
</feature>
<evidence type="ECO:0000256" key="7">
    <source>
        <dbReference type="ARBA" id="ARBA00022989"/>
    </source>
</evidence>
<evidence type="ECO:0000256" key="9">
    <source>
        <dbReference type="SAM" id="Phobius"/>
    </source>
</evidence>
<organism evidence="12 13">
    <name type="scientific">Sanguibacter inulinus</name>
    <dbReference type="NCBI Taxonomy" id="60922"/>
    <lineage>
        <taxon>Bacteria</taxon>
        <taxon>Bacillati</taxon>
        <taxon>Actinomycetota</taxon>
        <taxon>Actinomycetes</taxon>
        <taxon>Micrococcales</taxon>
        <taxon>Sanguibacteraceae</taxon>
        <taxon>Sanguibacter</taxon>
    </lineage>
</organism>
<comment type="caution">
    <text evidence="12">The sequence shown here is derived from an EMBL/GenBank/DDBJ whole genome shotgun (WGS) entry which is preliminary data.</text>
</comment>
<dbReference type="PROSITE" id="PS50929">
    <property type="entry name" value="ABC_TM1F"/>
    <property type="match status" value="1"/>
</dbReference>
<dbReference type="InterPro" id="IPR017871">
    <property type="entry name" value="ABC_transporter-like_CS"/>
</dbReference>
<dbReference type="Pfam" id="PF00005">
    <property type="entry name" value="ABC_tran"/>
    <property type="match status" value="1"/>
</dbReference>
<evidence type="ECO:0000259" key="10">
    <source>
        <dbReference type="PROSITE" id="PS50893"/>
    </source>
</evidence>
<name>A0A853EQU0_9MICO</name>
<keyword evidence="3" id="KW-1003">Cell membrane</keyword>
<dbReference type="Gene3D" id="3.40.50.300">
    <property type="entry name" value="P-loop containing nucleotide triphosphate hydrolases"/>
    <property type="match status" value="1"/>
</dbReference>
<dbReference type="PANTHER" id="PTHR24221">
    <property type="entry name" value="ATP-BINDING CASSETTE SUB-FAMILY B"/>
    <property type="match status" value="1"/>
</dbReference>
<dbReference type="InterPro" id="IPR003439">
    <property type="entry name" value="ABC_transporter-like_ATP-bd"/>
</dbReference>
<evidence type="ECO:0000259" key="11">
    <source>
        <dbReference type="PROSITE" id="PS50929"/>
    </source>
</evidence>
<dbReference type="RefSeq" id="WP_179912708.1">
    <property type="nucleotide sequence ID" value="NZ_JACBYE010000008.1"/>
</dbReference>
<evidence type="ECO:0000256" key="2">
    <source>
        <dbReference type="ARBA" id="ARBA00022448"/>
    </source>
</evidence>
<keyword evidence="6 12" id="KW-0067">ATP-binding</keyword>
<dbReference type="InterPro" id="IPR011527">
    <property type="entry name" value="ABC1_TM_dom"/>
</dbReference>
<dbReference type="AlphaFoldDB" id="A0A853EQU0"/>
<feature type="transmembrane region" description="Helical" evidence="9">
    <location>
        <begin position="145"/>
        <end position="165"/>
    </location>
</feature>
<keyword evidence="2" id="KW-0813">Transport</keyword>
<dbReference type="EMBL" id="JACBYE010000008">
    <property type="protein sequence ID" value="NYS92949.1"/>
    <property type="molecule type" value="Genomic_DNA"/>
</dbReference>
<dbReference type="SUPFAM" id="SSF90123">
    <property type="entry name" value="ABC transporter transmembrane region"/>
    <property type="match status" value="1"/>
</dbReference>
<dbReference type="PANTHER" id="PTHR24221:SF654">
    <property type="entry name" value="ATP-BINDING CASSETTE SUB-FAMILY B MEMBER 6"/>
    <property type="match status" value="1"/>
</dbReference>
<comment type="subcellular location">
    <subcellularLocation>
        <location evidence="1">Cell membrane</location>
        <topology evidence="1">Multi-pass membrane protein</topology>
    </subcellularLocation>
</comment>
<dbReference type="InterPro" id="IPR039421">
    <property type="entry name" value="Type_1_exporter"/>
</dbReference>
<dbReference type="SMART" id="SM00382">
    <property type="entry name" value="AAA"/>
    <property type="match status" value="1"/>
</dbReference>
<dbReference type="SUPFAM" id="SSF52540">
    <property type="entry name" value="P-loop containing nucleoside triphosphate hydrolases"/>
    <property type="match status" value="1"/>
</dbReference>
<feature type="transmembrane region" description="Helical" evidence="9">
    <location>
        <begin position="28"/>
        <end position="51"/>
    </location>
</feature>
<dbReference type="GO" id="GO:0005524">
    <property type="term" value="F:ATP binding"/>
    <property type="evidence" value="ECO:0007669"/>
    <property type="project" value="UniProtKB-KW"/>
</dbReference>
<reference evidence="12 13" key="1">
    <citation type="submission" date="2020-07" db="EMBL/GenBank/DDBJ databases">
        <title>MOT database genomes.</title>
        <authorList>
            <person name="Joseph S."/>
            <person name="Aduse-Opoku J."/>
            <person name="Hashim A."/>
            <person name="Wade W."/>
            <person name="Curtis M."/>
        </authorList>
    </citation>
    <scope>NUCLEOTIDE SEQUENCE [LARGE SCALE GENOMIC DNA]</scope>
    <source>
        <strain evidence="12 13">DSM 100099</strain>
    </source>
</reference>
<dbReference type="PROSITE" id="PS00211">
    <property type="entry name" value="ABC_TRANSPORTER_1"/>
    <property type="match status" value="1"/>
</dbReference>
<dbReference type="GO" id="GO:0140359">
    <property type="term" value="F:ABC-type transporter activity"/>
    <property type="evidence" value="ECO:0007669"/>
    <property type="project" value="InterPro"/>
</dbReference>
<feature type="transmembrane region" description="Helical" evidence="9">
    <location>
        <begin position="71"/>
        <end position="91"/>
    </location>
</feature>
<keyword evidence="7 9" id="KW-1133">Transmembrane helix</keyword>
<feature type="domain" description="ABC transmembrane type-1" evidence="11">
    <location>
        <begin position="30"/>
        <end position="316"/>
    </location>
</feature>
<evidence type="ECO:0000256" key="3">
    <source>
        <dbReference type="ARBA" id="ARBA00022475"/>
    </source>
</evidence>
<dbReference type="InterPro" id="IPR036640">
    <property type="entry name" value="ABC1_TM_sf"/>
</dbReference>
<keyword evidence="4 9" id="KW-0812">Transmembrane</keyword>
<dbReference type="FunFam" id="3.40.50.300:FF:000854">
    <property type="entry name" value="Multidrug ABC transporter ATP-binding protein"/>
    <property type="match status" value="1"/>
</dbReference>
<evidence type="ECO:0000256" key="8">
    <source>
        <dbReference type="ARBA" id="ARBA00023136"/>
    </source>
</evidence>
<evidence type="ECO:0000256" key="5">
    <source>
        <dbReference type="ARBA" id="ARBA00022741"/>
    </source>
</evidence>
<evidence type="ECO:0000256" key="4">
    <source>
        <dbReference type="ARBA" id="ARBA00022692"/>
    </source>
</evidence>
<dbReference type="InterPro" id="IPR027417">
    <property type="entry name" value="P-loop_NTPase"/>
</dbReference>
<dbReference type="GO" id="GO:0016887">
    <property type="term" value="F:ATP hydrolysis activity"/>
    <property type="evidence" value="ECO:0007669"/>
    <property type="project" value="InterPro"/>
</dbReference>
<evidence type="ECO:0000313" key="12">
    <source>
        <dbReference type="EMBL" id="NYS92949.1"/>
    </source>
</evidence>
<dbReference type="InterPro" id="IPR003593">
    <property type="entry name" value="AAA+_ATPase"/>
</dbReference>
<gene>
    <name evidence="12" type="ORF">HZZ10_05330</name>
</gene>
<evidence type="ECO:0000256" key="1">
    <source>
        <dbReference type="ARBA" id="ARBA00004651"/>
    </source>
</evidence>
<keyword evidence="13" id="KW-1185">Reference proteome</keyword>
<protein>
    <submittedName>
        <fullName evidence="12">ABC transporter ATP-binding protein</fullName>
    </submittedName>
</protein>
<dbReference type="Gene3D" id="1.20.1560.10">
    <property type="entry name" value="ABC transporter type 1, transmembrane domain"/>
    <property type="match status" value="1"/>
</dbReference>
<accession>A0A853EQU0</accession>
<dbReference type="GO" id="GO:0034040">
    <property type="term" value="F:ATPase-coupled lipid transmembrane transporter activity"/>
    <property type="evidence" value="ECO:0007669"/>
    <property type="project" value="TreeGrafter"/>
</dbReference>
<dbReference type="Proteomes" id="UP000561011">
    <property type="component" value="Unassembled WGS sequence"/>
</dbReference>
<evidence type="ECO:0000256" key="6">
    <source>
        <dbReference type="ARBA" id="ARBA00022840"/>
    </source>
</evidence>
<keyword evidence="8 9" id="KW-0472">Membrane</keyword>
<dbReference type="PROSITE" id="PS50893">
    <property type="entry name" value="ABC_TRANSPORTER_2"/>
    <property type="match status" value="1"/>
</dbReference>
<dbReference type="GO" id="GO:0005886">
    <property type="term" value="C:plasma membrane"/>
    <property type="evidence" value="ECO:0007669"/>
    <property type="project" value="UniProtKB-SubCell"/>
</dbReference>
<proteinExistence type="predicted"/>
<keyword evidence="5" id="KW-0547">Nucleotide-binding</keyword>
<sequence>MTSHALTGSRTRRSAVLIGRGLRTEPVVYFWAIGASALFGGLTVAISQVLGRVTDTIVVPALDGSSPAGRAWIGGLVLAAVGLGLALSVAARRIYAGIGLSNLQAHHRRAVTRRYLELPMSWHRAHPTGQLLSNVSSDVEAATGVFTPLPFALGVCVMIVIAAVALLSIDVWLAAAALVVLPLAVLVNLVFQKYMSPAITRAQQLRAEVADVAHESFEAALLVKALGTEDREEARFAEKAGELRAANIKVGKVRASFDPIIEFLPSVGTLLVLLVGTSRVSGGYVDTGQVVSAAYLLTMMAVPVRAFGWVLGELPRGLVGHDRIAQVLDAPGALSVGTRTRPARAAGPDGAPAGLQVRMDGVGVQVPGSNGPITILEGVDLVVEPGETLAVVGPTGSGKTTLVSLLSRLSDPSSGRVLLDGVDARELTAEAVTGAVAFVSQTTFIFEDTIRGNITLADVGDQGSYTDDEVWQALELARVADVVRALPGGLDAPLGERGANLSGGQRQRVAIARALVRRPSLLVLDDATSAVDPEVEQAILAGLRAGAGTTVVMVAYRMSSVSLADRVAHLESGRVVDVGTAAELLTRDEGFQDLALAYQREATRREDEA</sequence>
<evidence type="ECO:0000313" key="13">
    <source>
        <dbReference type="Proteomes" id="UP000561011"/>
    </source>
</evidence>